<dbReference type="InterPro" id="IPR056769">
    <property type="entry name" value="Piezo_TM1-24"/>
</dbReference>
<dbReference type="GO" id="GO:0005886">
    <property type="term" value="C:plasma membrane"/>
    <property type="evidence" value="ECO:0007669"/>
    <property type="project" value="TreeGrafter"/>
</dbReference>
<dbReference type="PANTHER" id="PTHR13167">
    <property type="entry name" value="PIEZO-TYPE MECHANOSENSITIVE ION CHANNEL COMPONENT"/>
    <property type="match status" value="1"/>
</dbReference>
<dbReference type="GO" id="GO:0042391">
    <property type="term" value="P:regulation of membrane potential"/>
    <property type="evidence" value="ECO:0007669"/>
    <property type="project" value="TreeGrafter"/>
</dbReference>
<gene>
    <name evidence="3" type="ORF">HPBE_LOCUS4264</name>
</gene>
<keyword evidence="1" id="KW-0812">Transmembrane</keyword>
<reference evidence="5" key="2">
    <citation type="submission" date="2019-09" db="UniProtKB">
        <authorList>
            <consortium name="WormBaseParasite"/>
        </authorList>
    </citation>
    <scope>IDENTIFICATION</scope>
</reference>
<protein>
    <submittedName>
        <fullName evidence="5">RSN1_TM domain-containing protein</fullName>
    </submittedName>
</protein>
<keyword evidence="1" id="KW-1133">Transmembrane helix</keyword>
<evidence type="ECO:0000313" key="5">
    <source>
        <dbReference type="WBParaSite" id="HPBE_0000426301-mRNA-1"/>
    </source>
</evidence>
<dbReference type="WBParaSite" id="HPBE_0000426301-mRNA-1">
    <property type="protein sequence ID" value="HPBE_0000426301-mRNA-1"/>
    <property type="gene ID" value="HPBE_0000426301"/>
</dbReference>
<accession>A0A3P7XQ38</accession>
<dbReference type="Pfam" id="PF24871">
    <property type="entry name" value="Piezo_TM1-24"/>
    <property type="match status" value="1"/>
</dbReference>
<keyword evidence="1" id="KW-0472">Membrane</keyword>
<dbReference type="OrthoDB" id="303066at2759"/>
<dbReference type="GO" id="GO:0050982">
    <property type="term" value="P:detection of mechanical stimulus"/>
    <property type="evidence" value="ECO:0007669"/>
    <property type="project" value="TreeGrafter"/>
</dbReference>
<proteinExistence type="predicted"/>
<dbReference type="GO" id="GO:0005261">
    <property type="term" value="F:monoatomic cation channel activity"/>
    <property type="evidence" value="ECO:0007669"/>
    <property type="project" value="TreeGrafter"/>
</dbReference>
<feature type="transmembrane region" description="Helical" evidence="1">
    <location>
        <begin position="99"/>
        <end position="120"/>
    </location>
</feature>
<dbReference type="EMBL" id="UZAH01025292">
    <property type="protein sequence ID" value="VDO60664.1"/>
    <property type="molecule type" value="Genomic_DNA"/>
</dbReference>
<evidence type="ECO:0000259" key="2">
    <source>
        <dbReference type="Pfam" id="PF24871"/>
    </source>
</evidence>
<dbReference type="Proteomes" id="UP000050761">
    <property type="component" value="Unassembled WGS sequence"/>
</dbReference>
<dbReference type="GO" id="GO:0008381">
    <property type="term" value="F:mechanosensitive monoatomic ion channel activity"/>
    <property type="evidence" value="ECO:0007669"/>
    <property type="project" value="InterPro"/>
</dbReference>
<reference evidence="3 4" key="1">
    <citation type="submission" date="2018-11" db="EMBL/GenBank/DDBJ databases">
        <authorList>
            <consortium name="Pathogen Informatics"/>
        </authorList>
    </citation>
    <scope>NUCLEOTIDE SEQUENCE [LARGE SCALE GENOMIC DNA]</scope>
</reference>
<dbReference type="AlphaFoldDB" id="A0A183FDF2"/>
<evidence type="ECO:0000313" key="4">
    <source>
        <dbReference type="Proteomes" id="UP000050761"/>
    </source>
</evidence>
<evidence type="ECO:0000256" key="1">
    <source>
        <dbReference type="SAM" id="Phobius"/>
    </source>
</evidence>
<feature type="transmembrane region" description="Helical" evidence="1">
    <location>
        <begin position="26"/>
        <end position="48"/>
    </location>
</feature>
<feature type="domain" description="Piezo TM1-24" evidence="2">
    <location>
        <begin position="14"/>
        <end position="125"/>
    </location>
</feature>
<keyword evidence="4" id="KW-1185">Reference proteome</keyword>
<accession>A0A183FDF2</accession>
<sequence>MFTVTESFPDFVPAVFQASFAFFCRVAYPFWLSLVIYTSVVIISLYVYQFPNVSPLALPGSVRVLSFPDIWKSWTHLDKKWNDDIGLINYSNAGESGILFVRLFTPISLFVVAMLQLKFFHEPWMAMLRRSAQPPDPAAGPAREQGGTFSNRLTRVYTSAAAHSVADIDWIARRIDISDTRLKYKPCLRYG</sequence>
<dbReference type="GO" id="GO:0071260">
    <property type="term" value="P:cellular response to mechanical stimulus"/>
    <property type="evidence" value="ECO:0007669"/>
    <property type="project" value="TreeGrafter"/>
</dbReference>
<name>A0A183FDF2_HELPZ</name>
<dbReference type="PANTHER" id="PTHR13167:SF25">
    <property type="entry name" value="PIEZO-TYPE MECHANOSENSITIVE ION CHANNEL COMPONENT"/>
    <property type="match status" value="1"/>
</dbReference>
<evidence type="ECO:0000313" key="3">
    <source>
        <dbReference type="EMBL" id="VDO60664.1"/>
    </source>
</evidence>
<organism evidence="4 5">
    <name type="scientific">Heligmosomoides polygyrus</name>
    <name type="common">Parasitic roundworm</name>
    <dbReference type="NCBI Taxonomy" id="6339"/>
    <lineage>
        <taxon>Eukaryota</taxon>
        <taxon>Metazoa</taxon>
        <taxon>Ecdysozoa</taxon>
        <taxon>Nematoda</taxon>
        <taxon>Chromadorea</taxon>
        <taxon>Rhabditida</taxon>
        <taxon>Rhabditina</taxon>
        <taxon>Rhabditomorpha</taxon>
        <taxon>Strongyloidea</taxon>
        <taxon>Heligmosomidae</taxon>
        <taxon>Heligmosomoides</taxon>
    </lineage>
</organism>
<dbReference type="InterPro" id="IPR027272">
    <property type="entry name" value="Piezo"/>
</dbReference>